<reference evidence="2 3" key="1">
    <citation type="submission" date="2015-09" db="EMBL/GenBank/DDBJ databases">
        <title>Trachymyrmex cornetzi WGS genome.</title>
        <authorList>
            <person name="Nygaard S."/>
            <person name="Hu H."/>
            <person name="Boomsma J."/>
            <person name="Zhang G."/>
        </authorList>
    </citation>
    <scope>NUCLEOTIDE SEQUENCE [LARGE SCALE GENOMIC DNA]</scope>
    <source>
        <strain evidence="2">Tcor2-1</strain>
        <tissue evidence="2">Whole body</tissue>
    </source>
</reference>
<feature type="non-terminal residue" evidence="2">
    <location>
        <position position="1"/>
    </location>
</feature>
<evidence type="ECO:0000313" key="2">
    <source>
        <dbReference type="EMBL" id="KYN17732.1"/>
    </source>
</evidence>
<keyword evidence="3" id="KW-1185">Reference proteome</keyword>
<dbReference type="AlphaFoldDB" id="A0A195DYF5"/>
<sequence>FALRICFHAVDVELERCPIGEGDGKAGIGNGSFDIEEKRSGRSKEGRGARENGTERRRGGWGRQTGRQARDAGMMANGCIARARRRDTDASPSGAKAKTAEWNYSCSIVYNGRINGLNRRRTTRSLFVIAQRSAAAESQRSVRMSEVAREKSRRSYCILTIFFGVYEPNIEEKLHPLMSQASWSLVTTGDDGAHAYRHHLKAIGLPNLPSSVVKYLNNLFKISTGNLVKIKIKQRIEKTFMYRKYNDLTALSAPNVPMPQTRPRLSHKGEPANRWRRETSNFVFRFSKRETYTLRQQLKKLHNI</sequence>
<dbReference type="Proteomes" id="UP000078492">
    <property type="component" value="Unassembled WGS sequence"/>
</dbReference>
<feature type="compositionally biased region" description="Basic and acidic residues" evidence="1">
    <location>
        <begin position="35"/>
        <end position="58"/>
    </location>
</feature>
<name>A0A195DYF5_9HYME</name>
<gene>
    <name evidence="2" type="ORF">ALC57_10101</name>
</gene>
<evidence type="ECO:0000313" key="3">
    <source>
        <dbReference type="Proteomes" id="UP000078492"/>
    </source>
</evidence>
<protein>
    <submittedName>
        <fullName evidence="2">Uncharacterized protein</fullName>
    </submittedName>
</protein>
<dbReference type="EMBL" id="KQ980107">
    <property type="protein sequence ID" value="KYN17732.1"/>
    <property type="molecule type" value="Genomic_DNA"/>
</dbReference>
<organism evidence="2 3">
    <name type="scientific">Trachymyrmex cornetzi</name>
    <dbReference type="NCBI Taxonomy" id="471704"/>
    <lineage>
        <taxon>Eukaryota</taxon>
        <taxon>Metazoa</taxon>
        <taxon>Ecdysozoa</taxon>
        <taxon>Arthropoda</taxon>
        <taxon>Hexapoda</taxon>
        <taxon>Insecta</taxon>
        <taxon>Pterygota</taxon>
        <taxon>Neoptera</taxon>
        <taxon>Endopterygota</taxon>
        <taxon>Hymenoptera</taxon>
        <taxon>Apocrita</taxon>
        <taxon>Aculeata</taxon>
        <taxon>Formicoidea</taxon>
        <taxon>Formicidae</taxon>
        <taxon>Myrmicinae</taxon>
        <taxon>Trachymyrmex</taxon>
    </lineage>
</organism>
<proteinExistence type="predicted"/>
<feature type="region of interest" description="Disordered" evidence="1">
    <location>
        <begin position="28"/>
        <end position="68"/>
    </location>
</feature>
<evidence type="ECO:0000256" key="1">
    <source>
        <dbReference type="SAM" id="MobiDB-lite"/>
    </source>
</evidence>
<accession>A0A195DYF5</accession>